<evidence type="ECO:0000256" key="4">
    <source>
        <dbReference type="ARBA" id="ARBA00023136"/>
    </source>
</evidence>
<evidence type="ECO:0000313" key="8">
    <source>
        <dbReference type="WBParaSite" id="maker-uti_cns_0048767-snap-gene-0.2-mRNA-1"/>
    </source>
</evidence>
<dbReference type="GO" id="GO:0016020">
    <property type="term" value="C:membrane"/>
    <property type="evidence" value="ECO:0007669"/>
    <property type="project" value="UniProtKB-SubCell"/>
</dbReference>
<feature type="transmembrane region" description="Helical" evidence="5">
    <location>
        <begin position="389"/>
        <end position="410"/>
    </location>
</feature>
<evidence type="ECO:0000313" key="7">
    <source>
        <dbReference type="Proteomes" id="UP000095280"/>
    </source>
</evidence>
<keyword evidence="4 5" id="KW-0472">Membrane</keyword>
<dbReference type="InterPro" id="IPR038050">
    <property type="entry name" value="Neuro_actylchol_rec"/>
</dbReference>
<reference evidence="8" key="1">
    <citation type="submission" date="2016-11" db="UniProtKB">
        <authorList>
            <consortium name="WormBaseParasite"/>
        </authorList>
    </citation>
    <scope>IDENTIFICATION</scope>
</reference>
<dbReference type="WBParaSite" id="maker-uti_cns_0048767-snap-gene-0.2-mRNA-1">
    <property type="protein sequence ID" value="maker-uti_cns_0048767-snap-gene-0.2-mRNA-1"/>
    <property type="gene ID" value="maker-uti_cns_0048767-snap-gene-0.2"/>
</dbReference>
<dbReference type="Pfam" id="PF02931">
    <property type="entry name" value="Neur_chan_LBD"/>
    <property type="match status" value="1"/>
</dbReference>
<dbReference type="GO" id="GO:0005230">
    <property type="term" value="F:extracellular ligand-gated monoatomic ion channel activity"/>
    <property type="evidence" value="ECO:0007669"/>
    <property type="project" value="InterPro"/>
</dbReference>
<dbReference type="Proteomes" id="UP000095280">
    <property type="component" value="Unplaced"/>
</dbReference>
<dbReference type="InterPro" id="IPR036719">
    <property type="entry name" value="Neuro-gated_channel_TM_sf"/>
</dbReference>
<evidence type="ECO:0000256" key="3">
    <source>
        <dbReference type="ARBA" id="ARBA00022989"/>
    </source>
</evidence>
<keyword evidence="7" id="KW-1185">Reference proteome</keyword>
<protein>
    <submittedName>
        <fullName evidence="8">Neur_chan_LBD domain-containing protein</fullName>
    </submittedName>
</protein>
<feature type="domain" description="Neurotransmitter-gated ion-channel ligand-binding" evidence="6">
    <location>
        <begin position="112"/>
        <end position="261"/>
    </location>
</feature>
<dbReference type="SUPFAM" id="SSF63712">
    <property type="entry name" value="Nicotinic receptor ligand binding domain-like"/>
    <property type="match status" value="1"/>
</dbReference>
<organism evidence="7 8">
    <name type="scientific">Macrostomum lignano</name>
    <dbReference type="NCBI Taxonomy" id="282301"/>
    <lineage>
        <taxon>Eukaryota</taxon>
        <taxon>Metazoa</taxon>
        <taxon>Spiralia</taxon>
        <taxon>Lophotrochozoa</taxon>
        <taxon>Platyhelminthes</taxon>
        <taxon>Rhabditophora</taxon>
        <taxon>Macrostomorpha</taxon>
        <taxon>Macrostomida</taxon>
        <taxon>Macrostomidae</taxon>
        <taxon>Macrostomum</taxon>
    </lineage>
</organism>
<evidence type="ECO:0000256" key="5">
    <source>
        <dbReference type="SAM" id="Phobius"/>
    </source>
</evidence>
<keyword evidence="2 5" id="KW-0812">Transmembrane</keyword>
<evidence type="ECO:0000256" key="1">
    <source>
        <dbReference type="ARBA" id="ARBA00004141"/>
    </source>
</evidence>
<comment type="subcellular location">
    <subcellularLocation>
        <location evidence="1">Membrane</location>
        <topology evidence="1">Multi-pass membrane protein</topology>
    </subcellularLocation>
</comment>
<feature type="transmembrane region" description="Helical" evidence="5">
    <location>
        <begin position="295"/>
        <end position="318"/>
    </location>
</feature>
<dbReference type="Gene3D" id="1.20.58.390">
    <property type="entry name" value="Neurotransmitter-gated ion-channel transmembrane domain"/>
    <property type="match status" value="1"/>
</dbReference>
<feature type="transmembrane region" description="Helical" evidence="5">
    <location>
        <begin position="330"/>
        <end position="348"/>
    </location>
</feature>
<sequence length="453" mass="50814">EQNVNCVSSTLLFKVLLGSSSQLKPPVPAPGKVSRGEASFSRNPYNNIGDAARAYLLDAAMPANSSSSGQLANKPAVQTRQNVAIEMLTPNADLDFDLVDASPPSVAGQQAGEKRLVEVRIVFTKIGDIDTVHECFEASVYLEVRWREPALDKAVTTVDTSSLWHPDLYVDNCIGDLKHQKEVEVIRVESGDTFVQEKHSVRGKFHEQMELSHFPFDTQDLTVTVCSNLPNSAIDLHEMSERPCRVLTNTFMDAQEWHLHTHVDATKALIHSDSHIGPRKRSALRFTTRATRKSVFYMVNIWLVSFILCALAMCAFCLDQKKLQSRLQLSFILLLTTITYKFVVNNSIPRIAYLTLLDKAILYNLLFLVLLIVWHSTTGQYDSRKIEKFAIVAFTAVYFLGVMVLGITVLCGACRRRWAINDKDRQHEIRLLNYASAKGSLQKDTSNSHRLGT</sequence>
<evidence type="ECO:0000259" key="6">
    <source>
        <dbReference type="Pfam" id="PF02931"/>
    </source>
</evidence>
<dbReference type="InterPro" id="IPR006201">
    <property type="entry name" value="Neur_channel"/>
</dbReference>
<keyword evidence="3 5" id="KW-1133">Transmembrane helix</keyword>
<dbReference type="AlphaFoldDB" id="A0A1I8JJT7"/>
<dbReference type="SUPFAM" id="SSF90112">
    <property type="entry name" value="Neurotransmitter-gated ion-channel transmembrane pore"/>
    <property type="match status" value="1"/>
</dbReference>
<accession>A0A1I8JJT7</accession>
<evidence type="ECO:0000256" key="2">
    <source>
        <dbReference type="ARBA" id="ARBA00022692"/>
    </source>
</evidence>
<name>A0A1I8JJT7_9PLAT</name>
<dbReference type="Gene3D" id="2.70.170.10">
    <property type="entry name" value="Neurotransmitter-gated ion-channel ligand-binding domain"/>
    <property type="match status" value="1"/>
</dbReference>
<proteinExistence type="predicted"/>
<dbReference type="GO" id="GO:0004888">
    <property type="term" value="F:transmembrane signaling receptor activity"/>
    <property type="evidence" value="ECO:0007669"/>
    <property type="project" value="InterPro"/>
</dbReference>
<dbReference type="InterPro" id="IPR036734">
    <property type="entry name" value="Neur_chan_lig-bd_sf"/>
</dbReference>
<feature type="transmembrane region" description="Helical" evidence="5">
    <location>
        <begin position="360"/>
        <end position="377"/>
    </location>
</feature>
<dbReference type="InterPro" id="IPR006202">
    <property type="entry name" value="Neur_chan_lig-bd"/>
</dbReference>
<dbReference type="PANTHER" id="PTHR18945">
    <property type="entry name" value="NEUROTRANSMITTER GATED ION CHANNEL"/>
    <property type="match status" value="1"/>
</dbReference>